<dbReference type="Proteomes" id="UP000321863">
    <property type="component" value="Unassembled WGS sequence"/>
</dbReference>
<evidence type="ECO:0000256" key="1">
    <source>
        <dbReference type="ARBA" id="ARBA00004308"/>
    </source>
</evidence>
<feature type="transmembrane region" description="Helical" evidence="3">
    <location>
        <begin position="39"/>
        <end position="58"/>
    </location>
</feature>
<comment type="subcellular location">
    <subcellularLocation>
        <location evidence="1">Endomembrane system</location>
    </subcellularLocation>
</comment>
<evidence type="ECO:0000256" key="3">
    <source>
        <dbReference type="SAM" id="Phobius"/>
    </source>
</evidence>
<proteinExistence type="predicted"/>
<feature type="transmembrane region" description="Helical" evidence="3">
    <location>
        <begin position="6"/>
        <end position="27"/>
    </location>
</feature>
<sequence length="669" mass="74834">MNTTLIAGIVVIVIASIGLIFWILSMYKKTVQGIVILRTGYGGTKVFFNAGIVIPVIHRMESMDISVKKLEIAREGKAGLICKDNMRADIQVAFFIRVNKSVDDIVNVGQTIGCQRASDIHTLRELFEAKFSEALKTVGKKFEFIELYEARSEFRQEILDIIGTDLNGYVLDDCAIDYLEQTSIESLDKDNILDSEGIKKITELTATQNIKANQVRRDEEKTITKQNVEAREAILELEKQLAEKEESQKREVANIKARENAEILRVNEEERLKYETVRIATEEKLQIAEENKLRQVVIAAKNKERADLVETERVQKDKMLEATERERIVSLAQIEKEKAIELEKKNIQDAIRERLTMEKTVVEEQQTIKDLEAFKTADRMKQVEITLANQEAEKKLIQETKAAEGRKLAAEKDAQKYVIEAQAKRDAAEKEAEARKIIADAKAKEEATVGLSEAQVLHAKADAAERQGIVEAVVIEKKADAIKKEGIAQAEVIKEKALAEAAGITEKAEAMKKLNDAGKDHEEFRLTLAKEKEVELAQIAIQKDIAQAQAGVLAEAFKSAKIDIVGGDHTFFDNVVRQVSAGKGLDKFISHSENAQLVKEHLLGDGENMIGKVMGMVDKYNISSEDIKNMSIASLIFRLNGVANPQERGLLERALDMAKTLGIDQKPVR</sequence>
<dbReference type="PANTHER" id="PTHR13806">
    <property type="entry name" value="FLOTILLIN-RELATED"/>
    <property type="match status" value="1"/>
</dbReference>
<keyword evidence="2" id="KW-0175">Coiled coil</keyword>
<dbReference type="PANTHER" id="PTHR13806:SF31">
    <property type="entry name" value="FLOTILLIN-LIKE PROTEIN 1-RELATED"/>
    <property type="match status" value="1"/>
</dbReference>
<name>A0A511YJD4_9FLAO</name>
<organism evidence="4 5">
    <name type="scientific">Chryseobacterium hagamense</name>
    <dbReference type="NCBI Taxonomy" id="395935"/>
    <lineage>
        <taxon>Bacteria</taxon>
        <taxon>Pseudomonadati</taxon>
        <taxon>Bacteroidota</taxon>
        <taxon>Flavobacteriia</taxon>
        <taxon>Flavobacteriales</taxon>
        <taxon>Weeksellaceae</taxon>
        <taxon>Chryseobacterium group</taxon>
        <taxon>Chryseobacterium</taxon>
    </lineage>
</organism>
<dbReference type="OrthoDB" id="9815577at2"/>
<keyword evidence="3" id="KW-1133">Transmembrane helix</keyword>
<keyword evidence="3" id="KW-0472">Membrane</keyword>
<dbReference type="GO" id="GO:0005886">
    <property type="term" value="C:plasma membrane"/>
    <property type="evidence" value="ECO:0007669"/>
    <property type="project" value="TreeGrafter"/>
</dbReference>
<accession>A0A511YJD4</accession>
<dbReference type="Gene3D" id="3.30.479.30">
    <property type="entry name" value="Band 7 domain"/>
    <property type="match status" value="1"/>
</dbReference>
<keyword evidence="3" id="KW-0812">Transmembrane</keyword>
<dbReference type="SUPFAM" id="SSF117892">
    <property type="entry name" value="Band 7/SPFH domain"/>
    <property type="match status" value="1"/>
</dbReference>
<keyword evidence="5" id="KW-1185">Reference proteome</keyword>
<dbReference type="InterPro" id="IPR036013">
    <property type="entry name" value="Band_7/SPFH_dom_sf"/>
</dbReference>
<feature type="coiled-coil region" evidence="2">
    <location>
        <begin position="220"/>
        <end position="258"/>
    </location>
</feature>
<protein>
    <submittedName>
        <fullName evidence="4">Flotillin family protein</fullName>
    </submittedName>
</protein>
<comment type="caution">
    <text evidence="4">The sequence shown here is derived from an EMBL/GenBank/DDBJ whole genome shotgun (WGS) entry which is preliminary data.</text>
</comment>
<gene>
    <name evidence="4" type="ORF">CHA01nite_10570</name>
</gene>
<evidence type="ECO:0000256" key="2">
    <source>
        <dbReference type="SAM" id="Coils"/>
    </source>
</evidence>
<dbReference type="GO" id="GO:0012505">
    <property type="term" value="C:endomembrane system"/>
    <property type="evidence" value="ECO:0007669"/>
    <property type="project" value="UniProtKB-SubCell"/>
</dbReference>
<evidence type="ECO:0000313" key="5">
    <source>
        <dbReference type="Proteomes" id="UP000321863"/>
    </source>
</evidence>
<dbReference type="EMBL" id="BJYJ01000003">
    <property type="protein sequence ID" value="GEN75317.1"/>
    <property type="molecule type" value="Genomic_DNA"/>
</dbReference>
<reference evidence="4 5" key="1">
    <citation type="submission" date="2019-07" db="EMBL/GenBank/DDBJ databases">
        <title>Whole genome shotgun sequence of Chryseobacterium hagamense NBRC 105253.</title>
        <authorList>
            <person name="Hosoyama A."/>
            <person name="Uohara A."/>
            <person name="Ohji S."/>
            <person name="Ichikawa N."/>
        </authorList>
    </citation>
    <scope>NUCLEOTIDE SEQUENCE [LARGE SCALE GENOMIC DNA]</scope>
    <source>
        <strain evidence="4 5">NBRC 105253</strain>
    </source>
</reference>
<dbReference type="InterPro" id="IPR027705">
    <property type="entry name" value="Flotillin_fam"/>
</dbReference>
<dbReference type="RefSeq" id="WP_146940246.1">
    <property type="nucleotide sequence ID" value="NZ_BJYJ01000003.1"/>
</dbReference>
<dbReference type="AlphaFoldDB" id="A0A511YJD4"/>
<evidence type="ECO:0000313" key="4">
    <source>
        <dbReference type="EMBL" id="GEN75317.1"/>
    </source>
</evidence>